<dbReference type="AlphaFoldDB" id="A0A9N9JS80"/>
<gene>
    <name evidence="1" type="ORF">DERYTH_LOCUS21918</name>
</gene>
<dbReference type="EMBL" id="CAJVPY010029010">
    <property type="protein sequence ID" value="CAG8793613.1"/>
    <property type="molecule type" value="Genomic_DNA"/>
</dbReference>
<reference evidence="1" key="1">
    <citation type="submission" date="2021-06" db="EMBL/GenBank/DDBJ databases">
        <authorList>
            <person name="Kallberg Y."/>
            <person name="Tangrot J."/>
            <person name="Rosling A."/>
        </authorList>
    </citation>
    <scope>NUCLEOTIDE SEQUENCE</scope>
    <source>
        <strain evidence="1">MA453B</strain>
    </source>
</reference>
<feature type="non-terminal residue" evidence="1">
    <location>
        <position position="1"/>
    </location>
</feature>
<accession>A0A9N9JS80</accession>
<name>A0A9N9JS80_9GLOM</name>
<keyword evidence="2" id="KW-1185">Reference proteome</keyword>
<dbReference type="Proteomes" id="UP000789405">
    <property type="component" value="Unassembled WGS sequence"/>
</dbReference>
<feature type="non-terminal residue" evidence="1">
    <location>
        <position position="50"/>
    </location>
</feature>
<comment type="caution">
    <text evidence="1">The sequence shown here is derived from an EMBL/GenBank/DDBJ whole genome shotgun (WGS) entry which is preliminary data.</text>
</comment>
<evidence type="ECO:0000313" key="2">
    <source>
        <dbReference type="Proteomes" id="UP000789405"/>
    </source>
</evidence>
<proteinExistence type="predicted"/>
<protein>
    <submittedName>
        <fullName evidence="1">25488_t:CDS:1</fullName>
    </submittedName>
</protein>
<evidence type="ECO:0000313" key="1">
    <source>
        <dbReference type="EMBL" id="CAG8793613.1"/>
    </source>
</evidence>
<organism evidence="1 2">
    <name type="scientific">Dentiscutata erythropus</name>
    <dbReference type="NCBI Taxonomy" id="1348616"/>
    <lineage>
        <taxon>Eukaryota</taxon>
        <taxon>Fungi</taxon>
        <taxon>Fungi incertae sedis</taxon>
        <taxon>Mucoromycota</taxon>
        <taxon>Glomeromycotina</taxon>
        <taxon>Glomeromycetes</taxon>
        <taxon>Diversisporales</taxon>
        <taxon>Gigasporaceae</taxon>
        <taxon>Dentiscutata</taxon>
    </lineage>
</organism>
<sequence>FNNTTRFTIGINAQTSGRAQEVQYPALYAGVLPKRKIKNKIVIITCISRA</sequence>